<comment type="caution">
    <text evidence="2">The sequence shown here is derived from an EMBL/GenBank/DDBJ whole genome shotgun (WGS) entry which is preliminary data.</text>
</comment>
<feature type="transmembrane region" description="Helical" evidence="1">
    <location>
        <begin position="249"/>
        <end position="272"/>
    </location>
</feature>
<protein>
    <recommendedName>
        <fullName evidence="4">Polysaccharide biosynthesis protein</fullName>
    </recommendedName>
</protein>
<gene>
    <name evidence="2" type="ORF">EWM59_24750</name>
</gene>
<accession>A0A4Q5LTR9</accession>
<name>A0A4Q5LTR9_9BACT</name>
<dbReference type="AlphaFoldDB" id="A0A4Q5LTR9"/>
<feature type="transmembrane region" description="Helical" evidence="1">
    <location>
        <begin position="57"/>
        <end position="79"/>
    </location>
</feature>
<keyword evidence="1" id="KW-1133">Transmembrane helix</keyword>
<feature type="transmembrane region" description="Helical" evidence="1">
    <location>
        <begin position="166"/>
        <end position="185"/>
    </location>
</feature>
<evidence type="ECO:0000256" key="1">
    <source>
        <dbReference type="SAM" id="Phobius"/>
    </source>
</evidence>
<evidence type="ECO:0008006" key="4">
    <source>
        <dbReference type="Google" id="ProtNLM"/>
    </source>
</evidence>
<keyword evidence="1" id="KW-0472">Membrane</keyword>
<reference evidence="2 3" key="1">
    <citation type="submission" date="2019-02" db="EMBL/GenBank/DDBJ databases">
        <title>Bacterial novel species Emticicia sp. 17J42-9 isolated from soil.</title>
        <authorList>
            <person name="Jung H.-Y."/>
        </authorList>
    </citation>
    <scope>NUCLEOTIDE SEQUENCE [LARGE SCALE GENOMIC DNA]</scope>
    <source>
        <strain evidence="2 3">17J42-9</strain>
    </source>
</reference>
<feature type="transmembrane region" description="Helical" evidence="1">
    <location>
        <begin position="377"/>
        <end position="400"/>
    </location>
</feature>
<feature type="transmembrane region" description="Helical" evidence="1">
    <location>
        <begin position="293"/>
        <end position="313"/>
    </location>
</feature>
<feature type="transmembrane region" description="Helical" evidence="1">
    <location>
        <begin position="140"/>
        <end position="160"/>
    </location>
</feature>
<dbReference type="Proteomes" id="UP000293162">
    <property type="component" value="Unassembled WGS sequence"/>
</dbReference>
<dbReference type="RefSeq" id="WP_130023924.1">
    <property type="nucleotide sequence ID" value="NZ_SEWF01000066.1"/>
</dbReference>
<keyword evidence="3" id="KW-1185">Reference proteome</keyword>
<evidence type="ECO:0000313" key="3">
    <source>
        <dbReference type="Proteomes" id="UP000293162"/>
    </source>
</evidence>
<feature type="transmembrane region" description="Helical" evidence="1">
    <location>
        <begin position="205"/>
        <end position="229"/>
    </location>
</feature>
<organism evidence="2 3">
    <name type="scientific">Emticicia agri</name>
    <dbReference type="NCBI Taxonomy" id="2492393"/>
    <lineage>
        <taxon>Bacteria</taxon>
        <taxon>Pseudomonadati</taxon>
        <taxon>Bacteroidota</taxon>
        <taxon>Cytophagia</taxon>
        <taxon>Cytophagales</taxon>
        <taxon>Leadbetterellaceae</taxon>
        <taxon>Emticicia</taxon>
    </lineage>
</organism>
<feature type="transmembrane region" description="Helical" evidence="1">
    <location>
        <begin position="99"/>
        <end position="128"/>
    </location>
</feature>
<keyword evidence="1" id="KW-0812">Transmembrane</keyword>
<feature type="transmembrane region" description="Helical" evidence="1">
    <location>
        <begin position="28"/>
        <end position="45"/>
    </location>
</feature>
<feature type="transmembrane region" description="Helical" evidence="1">
    <location>
        <begin position="319"/>
        <end position="345"/>
    </location>
</feature>
<proteinExistence type="predicted"/>
<sequence length="405" mass="46809">MLIKLKSLIVSGKKQISSDYVKAIFLRYLLYAFGVIDSLIVPILLKNQPDTYSNIEYLKNAIYLFPNILLGSYSGYTYIKYNKGVDLFNVLFKIGFISSFFLAIITGIIINNYVIIFPLLFINLYTIIEQRLKVDKKFSLAFMFKPLLAIFSILIAFLNYKFTLAIHYNFFILLTFSLAFFSWSIPSRQYFFFDSSFFKIKRIELLKYLLLIKKIFTGVLASLVLGVLIFSERYIVEKFYPGYLATYSFAFNLSQIIVVLISAFSYLSNIYLGEKINNIDKNKLKSQLKVSTIGYLALFIFFSITVVLIRPLYGHFDNLIVITLLVTIGKGYYYITGIFSPIAVYKDYNTKMLITITSIFICNVSITFILGMQAVPLITILIIDSLFILSYAFYVLDIVFRRISY</sequence>
<feature type="transmembrane region" description="Helical" evidence="1">
    <location>
        <begin position="352"/>
        <end position="371"/>
    </location>
</feature>
<dbReference type="EMBL" id="SEWF01000066">
    <property type="protein sequence ID" value="RYU92897.1"/>
    <property type="molecule type" value="Genomic_DNA"/>
</dbReference>
<evidence type="ECO:0000313" key="2">
    <source>
        <dbReference type="EMBL" id="RYU92897.1"/>
    </source>
</evidence>